<organism evidence="2 3">
    <name type="scientific">Xiashengella succiniciproducens</name>
    <dbReference type="NCBI Taxonomy" id="2949635"/>
    <lineage>
        <taxon>Bacteria</taxon>
        <taxon>Pseudomonadati</taxon>
        <taxon>Bacteroidota</taxon>
        <taxon>Bacteroidia</taxon>
        <taxon>Marinilabiliales</taxon>
        <taxon>Marinilabiliaceae</taxon>
        <taxon>Xiashengella</taxon>
    </lineage>
</organism>
<dbReference type="EMBL" id="CP098400">
    <property type="protein sequence ID" value="URW79461.1"/>
    <property type="molecule type" value="Genomic_DNA"/>
</dbReference>
<feature type="signal peptide" evidence="1">
    <location>
        <begin position="1"/>
        <end position="19"/>
    </location>
</feature>
<proteinExistence type="predicted"/>
<evidence type="ECO:0000256" key="1">
    <source>
        <dbReference type="SAM" id="SignalP"/>
    </source>
</evidence>
<feature type="chain" id="PRO_5039888020" description="Alkaline phosphatase" evidence="1">
    <location>
        <begin position="20"/>
        <end position="81"/>
    </location>
</feature>
<dbReference type="RefSeq" id="WP_250723365.1">
    <property type="nucleotide sequence ID" value="NZ_CP098400.1"/>
</dbReference>
<evidence type="ECO:0000313" key="2">
    <source>
        <dbReference type="EMBL" id="URW79461.1"/>
    </source>
</evidence>
<dbReference type="AlphaFoldDB" id="A0A9J6ZP34"/>
<dbReference type="Proteomes" id="UP001056426">
    <property type="component" value="Chromosome"/>
</dbReference>
<gene>
    <name evidence="2" type="ORF">M9189_11425</name>
</gene>
<reference evidence="2" key="2">
    <citation type="submission" date="2022-06" db="EMBL/GenBank/DDBJ databases">
        <title>Xiashengella guii gen. nov. sp. nov., a bacterium isolated form anaerobic digestion tank.</title>
        <authorList>
            <person name="Huang H."/>
        </authorList>
    </citation>
    <scope>NUCLEOTIDE SEQUENCE</scope>
    <source>
        <strain evidence="2">Ai-910</strain>
    </source>
</reference>
<dbReference type="KEGG" id="alkq:M9189_11425"/>
<keyword evidence="3" id="KW-1185">Reference proteome</keyword>
<protein>
    <recommendedName>
        <fullName evidence="4">Alkaline phosphatase</fullName>
    </recommendedName>
</protein>
<reference evidence="2" key="1">
    <citation type="submission" date="2022-05" db="EMBL/GenBank/DDBJ databases">
        <authorList>
            <person name="Sun X."/>
        </authorList>
    </citation>
    <scope>NUCLEOTIDE SEQUENCE</scope>
    <source>
        <strain evidence="2">Ai-910</strain>
    </source>
</reference>
<sequence>MRKFCTTLLLAIVMQNLVAQQATLLFFGDIMGHSGQINSAQQADGSYDYEPTLTYIERFIQKKIKDSLLITLIMCILEVLK</sequence>
<evidence type="ECO:0000313" key="3">
    <source>
        <dbReference type="Proteomes" id="UP001056426"/>
    </source>
</evidence>
<keyword evidence="1" id="KW-0732">Signal</keyword>
<accession>A0A9J6ZP34</accession>
<evidence type="ECO:0008006" key="4">
    <source>
        <dbReference type="Google" id="ProtNLM"/>
    </source>
</evidence>
<name>A0A9J6ZP34_9BACT</name>